<dbReference type="GO" id="GO:0005576">
    <property type="term" value="C:extracellular region"/>
    <property type="evidence" value="ECO:0007669"/>
    <property type="project" value="InterPro"/>
</dbReference>
<evidence type="ECO:0000256" key="2">
    <source>
        <dbReference type="SAM" id="SignalP"/>
    </source>
</evidence>
<dbReference type="PROSITE" id="PS00562">
    <property type="entry name" value="CBM1_1"/>
    <property type="match status" value="1"/>
</dbReference>
<organism evidence="4 5">
    <name type="scientific">Roridomyces roridus</name>
    <dbReference type="NCBI Taxonomy" id="1738132"/>
    <lineage>
        <taxon>Eukaryota</taxon>
        <taxon>Fungi</taxon>
        <taxon>Dikarya</taxon>
        <taxon>Basidiomycota</taxon>
        <taxon>Agaricomycotina</taxon>
        <taxon>Agaricomycetes</taxon>
        <taxon>Agaricomycetidae</taxon>
        <taxon>Agaricales</taxon>
        <taxon>Marasmiineae</taxon>
        <taxon>Mycenaceae</taxon>
        <taxon>Roridomyces</taxon>
    </lineage>
</organism>
<reference evidence="4" key="1">
    <citation type="submission" date="2023-03" db="EMBL/GenBank/DDBJ databases">
        <title>Massive genome expansion in bonnet fungi (Mycena s.s.) driven by repeated elements and novel gene families across ecological guilds.</title>
        <authorList>
            <consortium name="Lawrence Berkeley National Laboratory"/>
            <person name="Harder C.B."/>
            <person name="Miyauchi S."/>
            <person name="Viragh M."/>
            <person name="Kuo A."/>
            <person name="Thoen E."/>
            <person name="Andreopoulos B."/>
            <person name="Lu D."/>
            <person name="Skrede I."/>
            <person name="Drula E."/>
            <person name="Henrissat B."/>
            <person name="Morin E."/>
            <person name="Kohler A."/>
            <person name="Barry K."/>
            <person name="LaButti K."/>
            <person name="Morin E."/>
            <person name="Salamov A."/>
            <person name="Lipzen A."/>
            <person name="Mereny Z."/>
            <person name="Hegedus B."/>
            <person name="Baldrian P."/>
            <person name="Stursova M."/>
            <person name="Weitz H."/>
            <person name="Taylor A."/>
            <person name="Grigoriev I.V."/>
            <person name="Nagy L.G."/>
            <person name="Martin F."/>
            <person name="Kauserud H."/>
        </authorList>
    </citation>
    <scope>NUCLEOTIDE SEQUENCE</scope>
    <source>
        <strain evidence="4">9284</strain>
    </source>
</reference>
<keyword evidence="5" id="KW-1185">Reference proteome</keyword>
<dbReference type="Pfam" id="PF00734">
    <property type="entry name" value="CBM_1"/>
    <property type="match status" value="1"/>
</dbReference>
<evidence type="ECO:0000313" key="5">
    <source>
        <dbReference type="Proteomes" id="UP001221142"/>
    </source>
</evidence>
<dbReference type="PROSITE" id="PS51164">
    <property type="entry name" value="CBM1_2"/>
    <property type="match status" value="1"/>
</dbReference>
<dbReference type="GO" id="GO:0005975">
    <property type="term" value="P:carbohydrate metabolic process"/>
    <property type="evidence" value="ECO:0007669"/>
    <property type="project" value="InterPro"/>
</dbReference>
<dbReference type="SMART" id="SM00236">
    <property type="entry name" value="fCBD"/>
    <property type="match status" value="1"/>
</dbReference>
<dbReference type="InterPro" id="IPR000254">
    <property type="entry name" value="CBD"/>
</dbReference>
<comment type="caution">
    <text evidence="4">The sequence shown here is derived from an EMBL/GenBank/DDBJ whole genome shotgun (WGS) entry which is preliminary data.</text>
</comment>
<feature type="domain" description="CBM1" evidence="3">
    <location>
        <begin position="236"/>
        <end position="272"/>
    </location>
</feature>
<dbReference type="InterPro" id="IPR035971">
    <property type="entry name" value="CBD_sf"/>
</dbReference>
<gene>
    <name evidence="4" type="ORF">FB45DRAFT_1112138</name>
</gene>
<protein>
    <recommendedName>
        <fullName evidence="3">CBM1 domain-containing protein</fullName>
    </recommendedName>
</protein>
<evidence type="ECO:0000313" key="4">
    <source>
        <dbReference type="EMBL" id="KAJ7613536.1"/>
    </source>
</evidence>
<sequence>MFFTQLALLALSAAAAYVGHFARDLSPPVATLNTITAELEMIDFDVDPESLNSASNTSAAFVVDGNFESVNAVTVDASLQVLACVSSFGVAAPDDANYFIHLANTTYVPELLSVLNKTIAAKPIFLEDSLPDLDLVAIILADLKRYNTSNEFYLGNLTNATPPQNMTAVMEIRQVITKAFDEVIAAYECPGASTECSGTTTTTTSTHSITSSVTVKSSTSSTTASHTTTSPPAATSLAAAFGQCGGIGWTGPTICVSGSVCSVSNQYYSQCLPTS</sequence>
<feature type="signal peptide" evidence="2">
    <location>
        <begin position="1"/>
        <end position="15"/>
    </location>
</feature>
<dbReference type="GO" id="GO:0030248">
    <property type="term" value="F:cellulose binding"/>
    <property type="evidence" value="ECO:0007669"/>
    <property type="project" value="InterPro"/>
</dbReference>
<evidence type="ECO:0000256" key="1">
    <source>
        <dbReference type="ARBA" id="ARBA00022729"/>
    </source>
</evidence>
<name>A0AAD7B8F5_9AGAR</name>
<proteinExistence type="predicted"/>
<dbReference type="SUPFAM" id="SSF57180">
    <property type="entry name" value="Cellulose-binding domain"/>
    <property type="match status" value="1"/>
</dbReference>
<dbReference type="Proteomes" id="UP001221142">
    <property type="component" value="Unassembled WGS sequence"/>
</dbReference>
<keyword evidence="1 2" id="KW-0732">Signal</keyword>
<accession>A0AAD7B8F5</accession>
<dbReference type="AlphaFoldDB" id="A0AAD7B8F5"/>
<evidence type="ECO:0000259" key="3">
    <source>
        <dbReference type="PROSITE" id="PS51164"/>
    </source>
</evidence>
<feature type="chain" id="PRO_5042039875" description="CBM1 domain-containing protein" evidence="2">
    <location>
        <begin position="16"/>
        <end position="275"/>
    </location>
</feature>
<dbReference type="EMBL" id="JARKIF010000028">
    <property type="protein sequence ID" value="KAJ7613536.1"/>
    <property type="molecule type" value="Genomic_DNA"/>
</dbReference>